<dbReference type="PROSITE" id="PS51130">
    <property type="entry name" value="PDXT_SNO_2"/>
    <property type="match status" value="1"/>
</dbReference>
<dbReference type="PROSITE" id="PS51273">
    <property type="entry name" value="GATASE_TYPE_1"/>
    <property type="match status" value="1"/>
</dbReference>
<evidence type="ECO:0000256" key="6">
    <source>
        <dbReference type="ARBA" id="ARBA00047992"/>
    </source>
</evidence>
<evidence type="ECO:0000256" key="5">
    <source>
        <dbReference type="ARBA" id="ARBA00023239"/>
    </source>
</evidence>
<dbReference type="Pfam" id="PF01174">
    <property type="entry name" value="SNO"/>
    <property type="match status" value="1"/>
</dbReference>
<evidence type="ECO:0000313" key="13">
    <source>
        <dbReference type="EMBL" id="HIR57060.1"/>
    </source>
</evidence>
<dbReference type="PANTHER" id="PTHR31559">
    <property type="entry name" value="PYRIDOXAL 5'-PHOSPHATE SYNTHASE SUBUNIT SNO"/>
    <property type="match status" value="1"/>
</dbReference>
<keyword evidence="5 10" id="KW-0456">Lyase</keyword>
<dbReference type="GO" id="GO:0036381">
    <property type="term" value="F:pyridoxal 5'-phosphate synthase (glutamine hydrolysing) activity"/>
    <property type="evidence" value="ECO:0007669"/>
    <property type="project" value="UniProtKB-UniRule"/>
</dbReference>
<dbReference type="GO" id="GO:0005829">
    <property type="term" value="C:cytosol"/>
    <property type="evidence" value="ECO:0007669"/>
    <property type="project" value="TreeGrafter"/>
</dbReference>
<comment type="pathway">
    <text evidence="10">Cofactor biosynthesis; pyridoxal 5'-phosphate biosynthesis.</text>
</comment>
<dbReference type="Gene3D" id="3.40.50.880">
    <property type="match status" value="1"/>
</dbReference>
<feature type="active site" description="Charge relay system" evidence="10 11">
    <location>
        <position position="176"/>
    </location>
</feature>
<dbReference type="HAMAP" id="MF_01615">
    <property type="entry name" value="PdxT"/>
    <property type="match status" value="1"/>
</dbReference>
<evidence type="ECO:0000256" key="3">
    <source>
        <dbReference type="ARBA" id="ARBA00022898"/>
    </source>
</evidence>
<proteinExistence type="inferred from homology"/>
<dbReference type="GO" id="GO:0042823">
    <property type="term" value="P:pyridoxal phosphate biosynthetic process"/>
    <property type="evidence" value="ECO:0007669"/>
    <property type="project" value="UniProtKB-UniRule"/>
</dbReference>
<dbReference type="GO" id="GO:0008614">
    <property type="term" value="P:pyridoxine metabolic process"/>
    <property type="evidence" value="ECO:0007669"/>
    <property type="project" value="TreeGrafter"/>
</dbReference>
<dbReference type="EC" id="4.3.3.6" evidence="10"/>
<evidence type="ECO:0000256" key="2">
    <source>
        <dbReference type="ARBA" id="ARBA00022801"/>
    </source>
</evidence>
<feature type="binding site" evidence="10 12">
    <location>
        <position position="108"/>
    </location>
    <ligand>
        <name>L-glutamine</name>
        <dbReference type="ChEBI" id="CHEBI:58359"/>
    </ligand>
</feature>
<evidence type="ECO:0000256" key="9">
    <source>
        <dbReference type="ARBA" id="ARBA00064749"/>
    </source>
</evidence>
<comment type="function">
    <text evidence="8 10">Catalyzes the hydrolysis of glutamine to glutamate and ammonia as part of the biosynthesis of pyridoxal 5'-phosphate. The resulting ammonia molecule is channeled to the active site of PdxS.</text>
</comment>
<keyword evidence="3 10" id="KW-0663">Pyridoxal phosphate</keyword>
<dbReference type="GO" id="GO:1903600">
    <property type="term" value="C:glutaminase complex"/>
    <property type="evidence" value="ECO:0007669"/>
    <property type="project" value="TreeGrafter"/>
</dbReference>
<comment type="catalytic activity">
    <reaction evidence="6 10">
        <text>aldehydo-D-ribose 5-phosphate + D-glyceraldehyde 3-phosphate + L-glutamine = pyridoxal 5'-phosphate + L-glutamate + phosphate + 3 H2O + H(+)</text>
        <dbReference type="Rhea" id="RHEA:31507"/>
        <dbReference type="ChEBI" id="CHEBI:15377"/>
        <dbReference type="ChEBI" id="CHEBI:15378"/>
        <dbReference type="ChEBI" id="CHEBI:29985"/>
        <dbReference type="ChEBI" id="CHEBI:43474"/>
        <dbReference type="ChEBI" id="CHEBI:58273"/>
        <dbReference type="ChEBI" id="CHEBI:58359"/>
        <dbReference type="ChEBI" id="CHEBI:59776"/>
        <dbReference type="ChEBI" id="CHEBI:597326"/>
        <dbReference type="EC" id="4.3.3.6"/>
    </reaction>
</comment>
<feature type="active site" description="Charge relay system" evidence="10 11">
    <location>
        <position position="174"/>
    </location>
</feature>
<evidence type="ECO:0000256" key="11">
    <source>
        <dbReference type="PIRSR" id="PIRSR005639-1"/>
    </source>
</evidence>
<protein>
    <recommendedName>
        <fullName evidence="10">Pyridoxal 5'-phosphate synthase subunit PdxT</fullName>
        <ecNumber evidence="10">4.3.3.6</ecNumber>
    </recommendedName>
    <alternativeName>
        <fullName evidence="10">Pdx2</fullName>
    </alternativeName>
    <alternativeName>
        <fullName evidence="10">Pyridoxal 5'-phosphate synthase glutaminase subunit</fullName>
        <ecNumber evidence="10">3.5.1.2</ecNumber>
    </alternativeName>
</protein>
<sequence length="192" mass="21362">MRTKKIGVLALQGSVEEHLHTLSQIEDAEGFPVRTKEELSHAEAIILPGGESTTLRKLLREFDLEDPLRRRITDGMPVWGTCAGMILLAREVEGGESTLSVMDISVRRNAYGRQSDSFSAEAVIPEVSPSDPLRLVFIRAPWVERVWGGAHILCEVDGHIAAVRQHNILATSFHPELTNSTAFHRYFLSLLP</sequence>
<comment type="catalytic activity">
    <reaction evidence="7 10">
        <text>L-glutamine + H2O = L-glutamate + NH4(+)</text>
        <dbReference type="Rhea" id="RHEA:15889"/>
        <dbReference type="ChEBI" id="CHEBI:15377"/>
        <dbReference type="ChEBI" id="CHEBI:28938"/>
        <dbReference type="ChEBI" id="CHEBI:29985"/>
        <dbReference type="ChEBI" id="CHEBI:58359"/>
        <dbReference type="EC" id="3.5.1.2"/>
    </reaction>
</comment>
<dbReference type="NCBIfam" id="TIGR03800">
    <property type="entry name" value="PLP_synth_Pdx2"/>
    <property type="match status" value="1"/>
</dbReference>
<dbReference type="SUPFAM" id="SSF52317">
    <property type="entry name" value="Class I glutamine amidotransferase-like"/>
    <property type="match status" value="1"/>
</dbReference>
<organism evidence="13 14">
    <name type="scientific">Candidatus Gallacutalibacter pullicola</name>
    <dbReference type="NCBI Taxonomy" id="2840830"/>
    <lineage>
        <taxon>Bacteria</taxon>
        <taxon>Bacillati</taxon>
        <taxon>Bacillota</taxon>
        <taxon>Clostridia</taxon>
        <taxon>Eubacteriales</taxon>
        <taxon>Candidatus Gallacutalibacter</taxon>
    </lineage>
</organism>
<comment type="subunit">
    <text evidence="9 10">In the presence of PdxS, forms a dodecamer of heterodimers. Only shows activity in the heterodimer.</text>
</comment>
<accession>A0A9D1DQ91</accession>
<evidence type="ECO:0000313" key="14">
    <source>
        <dbReference type="Proteomes" id="UP000886785"/>
    </source>
</evidence>
<feature type="active site" description="Nucleophile" evidence="10 11">
    <location>
        <position position="82"/>
    </location>
</feature>
<name>A0A9D1DQ91_9FIRM</name>
<evidence type="ECO:0000256" key="7">
    <source>
        <dbReference type="ARBA" id="ARBA00049534"/>
    </source>
</evidence>
<reference evidence="13" key="1">
    <citation type="submission" date="2020-10" db="EMBL/GenBank/DDBJ databases">
        <authorList>
            <person name="Gilroy R."/>
        </authorList>
    </citation>
    <scope>NUCLEOTIDE SEQUENCE</scope>
    <source>
        <strain evidence="13">ChiSjej1B19-7085</strain>
    </source>
</reference>
<dbReference type="CDD" id="cd01749">
    <property type="entry name" value="GATase1_PB"/>
    <property type="match status" value="1"/>
</dbReference>
<dbReference type="GO" id="GO:0004359">
    <property type="term" value="F:glutaminase activity"/>
    <property type="evidence" value="ECO:0007669"/>
    <property type="project" value="UniProtKB-UniRule"/>
</dbReference>
<dbReference type="InterPro" id="IPR002161">
    <property type="entry name" value="PdxT/SNO"/>
</dbReference>
<dbReference type="InterPro" id="IPR029062">
    <property type="entry name" value="Class_I_gatase-like"/>
</dbReference>
<evidence type="ECO:0000256" key="12">
    <source>
        <dbReference type="PIRSR" id="PIRSR005639-2"/>
    </source>
</evidence>
<keyword evidence="2 10" id="KW-0378">Hydrolase</keyword>
<evidence type="ECO:0000256" key="1">
    <source>
        <dbReference type="ARBA" id="ARBA00008345"/>
    </source>
</evidence>
<gene>
    <name evidence="10 13" type="primary">pdxT</name>
    <name evidence="13" type="ORF">IAA54_05270</name>
</gene>
<reference evidence="13" key="2">
    <citation type="journal article" date="2021" name="PeerJ">
        <title>Extensive microbial diversity within the chicken gut microbiome revealed by metagenomics and culture.</title>
        <authorList>
            <person name="Gilroy R."/>
            <person name="Ravi A."/>
            <person name="Getino M."/>
            <person name="Pursley I."/>
            <person name="Horton D.L."/>
            <person name="Alikhan N.F."/>
            <person name="Baker D."/>
            <person name="Gharbi K."/>
            <person name="Hall N."/>
            <person name="Watson M."/>
            <person name="Adriaenssens E.M."/>
            <person name="Foster-Nyarko E."/>
            <person name="Jarju S."/>
            <person name="Secka A."/>
            <person name="Antonio M."/>
            <person name="Oren A."/>
            <person name="Chaudhuri R.R."/>
            <person name="La Ragione R."/>
            <person name="Hildebrand F."/>
            <person name="Pallen M.J."/>
        </authorList>
    </citation>
    <scope>NUCLEOTIDE SEQUENCE</scope>
    <source>
        <strain evidence="13">ChiSjej1B19-7085</strain>
    </source>
</reference>
<evidence type="ECO:0000256" key="10">
    <source>
        <dbReference type="HAMAP-Rule" id="MF_01615"/>
    </source>
</evidence>
<evidence type="ECO:0000256" key="8">
    <source>
        <dbReference type="ARBA" id="ARBA00054599"/>
    </source>
</evidence>
<dbReference type="PROSITE" id="PS01236">
    <property type="entry name" value="PDXT_SNO_1"/>
    <property type="match status" value="1"/>
</dbReference>
<dbReference type="InterPro" id="IPR021196">
    <property type="entry name" value="PdxT/SNO_CS"/>
</dbReference>
<feature type="binding site" evidence="10 12">
    <location>
        <begin position="138"/>
        <end position="139"/>
    </location>
    <ligand>
        <name>L-glutamine</name>
        <dbReference type="ChEBI" id="CHEBI:58359"/>
    </ligand>
</feature>
<dbReference type="EMBL" id="DVHF01000060">
    <property type="protein sequence ID" value="HIR57060.1"/>
    <property type="molecule type" value="Genomic_DNA"/>
</dbReference>
<dbReference type="PIRSF" id="PIRSF005639">
    <property type="entry name" value="Glut_amidoT_SNO"/>
    <property type="match status" value="1"/>
</dbReference>
<dbReference type="PANTHER" id="PTHR31559:SF0">
    <property type="entry name" value="PYRIDOXAL 5'-PHOSPHATE SYNTHASE SUBUNIT SNO1-RELATED"/>
    <property type="match status" value="1"/>
</dbReference>
<dbReference type="FunFam" id="3.40.50.880:FF:000010">
    <property type="entry name" value="uncharacterized protein LOC100176842 isoform X2"/>
    <property type="match status" value="1"/>
</dbReference>
<dbReference type="GO" id="GO:0006543">
    <property type="term" value="P:L-glutamine catabolic process"/>
    <property type="evidence" value="ECO:0007669"/>
    <property type="project" value="UniProtKB-UniRule"/>
</dbReference>
<comment type="similarity">
    <text evidence="1 10">Belongs to the glutaminase PdxT/SNO family.</text>
</comment>
<dbReference type="Proteomes" id="UP000886785">
    <property type="component" value="Unassembled WGS sequence"/>
</dbReference>
<feature type="binding site" evidence="10 12">
    <location>
        <begin position="50"/>
        <end position="52"/>
    </location>
    <ligand>
        <name>L-glutamine</name>
        <dbReference type="ChEBI" id="CHEBI:58359"/>
    </ligand>
</feature>
<dbReference type="EC" id="3.5.1.2" evidence="10"/>
<evidence type="ECO:0000256" key="4">
    <source>
        <dbReference type="ARBA" id="ARBA00022962"/>
    </source>
</evidence>
<comment type="caution">
    <text evidence="13">The sequence shown here is derived from an EMBL/GenBank/DDBJ whole genome shotgun (WGS) entry which is preliminary data.</text>
</comment>
<dbReference type="AlphaFoldDB" id="A0A9D1DQ91"/>
<keyword evidence="4 10" id="KW-0315">Glutamine amidotransferase</keyword>